<keyword evidence="4" id="KW-0235">DNA replication</keyword>
<dbReference type="EMBL" id="CADCVV010000111">
    <property type="protein sequence ID" value="CAA9503755.1"/>
    <property type="molecule type" value="Genomic_DNA"/>
</dbReference>
<evidence type="ECO:0000256" key="5">
    <source>
        <dbReference type="ARBA" id="ARBA00022932"/>
    </source>
</evidence>
<dbReference type="Gene3D" id="1.10.150.870">
    <property type="match status" value="1"/>
</dbReference>
<evidence type="ECO:0000313" key="8">
    <source>
        <dbReference type="EMBL" id="CAA9503755.1"/>
    </source>
</evidence>
<proteinExistence type="predicted"/>
<evidence type="ECO:0000256" key="3">
    <source>
        <dbReference type="ARBA" id="ARBA00022695"/>
    </source>
</evidence>
<dbReference type="GO" id="GO:0006260">
    <property type="term" value="P:DNA replication"/>
    <property type="evidence" value="ECO:0007669"/>
    <property type="project" value="UniProtKB-KW"/>
</dbReference>
<evidence type="ECO:0000256" key="2">
    <source>
        <dbReference type="ARBA" id="ARBA00022679"/>
    </source>
</evidence>
<dbReference type="InterPro" id="IPR004805">
    <property type="entry name" value="DnaE2/DnaE/PolC"/>
</dbReference>
<comment type="catalytic activity">
    <reaction evidence="6">
        <text>DNA(n) + a 2'-deoxyribonucleoside 5'-triphosphate = DNA(n+1) + diphosphate</text>
        <dbReference type="Rhea" id="RHEA:22508"/>
        <dbReference type="Rhea" id="RHEA-COMP:17339"/>
        <dbReference type="Rhea" id="RHEA-COMP:17340"/>
        <dbReference type="ChEBI" id="CHEBI:33019"/>
        <dbReference type="ChEBI" id="CHEBI:61560"/>
        <dbReference type="ChEBI" id="CHEBI:173112"/>
        <dbReference type="EC" id="2.7.7.7"/>
    </reaction>
</comment>
<dbReference type="SMART" id="SM00481">
    <property type="entry name" value="POLIIIAc"/>
    <property type="match status" value="1"/>
</dbReference>
<dbReference type="Pfam" id="PF02811">
    <property type="entry name" value="PHP"/>
    <property type="match status" value="1"/>
</dbReference>
<dbReference type="PANTHER" id="PTHR32294:SF0">
    <property type="entry name" value="DNA POLYMERASE III SUBUNIT ALPHA"/>
    <property type="match status" value="1"/>
</dbReference>
<evidence type="ECO:0000256" key="6">
    <source>
        <dbReference type="ARBA" id="ARBA00049244"/>
    </source>
</evidence>
<evidence type="ECO:0000256" key="1">
    <source>
        <dbReference type="ARBA" id="ARBA00012417"/>
    </source>
</evidence>
<dbReference type="NCBIfam" id="TIGR00594">
    <property type="entry name" value="polc"/>
    <property type="match status" value="1"/>
</dbReference>
<dbReference type="InterPro" id="IPR041931">
    <property type="entry name" value="DNA_pol3_alpha_thumb_dom"/>
</dbReference>
<dbReference type="Pfam" id="PF14579">
    <property type="entry name" value="HHH_6"/>
    <property type="match status" value="1"/>
</dbReference>
<keyword evidence="5" id="KW-0239">DNA-directed DNA polymerase</keyword>
<dbReference type="CDD" id="cd12113">
    <property type="entry name" value="PHP_PolIIIA_DnaE3"/>
    <property type="match status" value="1"/>
</dbReference>
<dbReference type="Pfam" id="PF07733">
    <property type="entry name" value="DNA_pol3_alpha"/>
    <property type="match status" value="1"/>
</dbReference>
<dbReference type="PANTHER" id="PTHR32294">
    <property type="entry name" value="DNA POLYMERASE III SUBUNIT ALPHA"/>
    <property type="match status" value="1"/>
</dbReference>
<dbReference type="InterPro" id="IPR004013">
    <property type="entry name" value="PHP_dom"/>
</dbReference>
<dbReference type="GO" id="GO:0008408">
    <property type="term" value="F:3'-5' exonuclease activity"/>
    <property type="evidence" value="ECO:0007669"/>
    <property type="project" value="InterPro"/>
</dbReference>
<feature type="domain" description="Polymerase/histidinol phosphatase N-terminal" evidence="7">
    <location>
        <begin position="4"/>
        <end position="71"/>
    </location>
</feature>
<keyword evidence="2 8" id="KW-0808">Transferase</keyword>
<name>A0A6J4SS05_9ACTN</name>
<dbReference type="InterPro" id="IPR011708">
    <property type="entry name" value="DNA_pol3_alpha_NTPase_dom"/>
</dbReference>
<dbReference type="EC" id="2.7.7.7" evidence="1"/>
<dbReference type="AlphaFoldDB" id="A0A6J4SS05"/>
<dbReference type="Gene3D" id="3.20.20.140">
    <property type="entry name" value="Metal-dependent hydrolases"/>
    <property type="match status" value="1"/>
</dbReference>
<dbReference type="InterPro" id="IPR040982">
    <property type="entry name" value="DNA_pol3_finger"/>
</dbReference>
<dbReference type="InterPro" id="IPR029460">
    <property type="entry name" value="DNAPol_HHH"/>
</dbReference>
<evidence type="ECO:0000256" key="4">
    <source>
        <dbReference type="ARBA" id="ARBA00022705"/>
    </source>
</evidence>
<evidence type="ECO:0000259" key="7">
    <source>
        <dbReference type="SMART" id="SM00481"/>
    </source>
</evidence>
<dbReference type="CDD" id="cd04485">
    <property type="entry name" value="DnaE_OBF"/>
    <property type="match status" value="1"/>
</dbReference>
<dbReference type="InterPro" id="IPR016195">
    <property type="entry name" value="Pol/histidinol_Pase-like"/>
</dbReference>
<dbReference type="NCBIfam" id="NF005298">
    <property type="entry name" value="PRK06826.1"/>
    <property type="match status" value="1"/>
</dbReference>
<dbReference type="GO" id="GO:0003887">
    <property type="term" value="F:DNA-directed DNA polymerase activity"/>
    <property type="evidence" value="ECO:0007669"/>
    <property type="project" value="UniProtKB-KW"/>
</dbReference>
<protein>
    <recommendedName>
        <fullName evidence="1">DNA-directed DNA polymerase</fullName>
        <ecNumber evidence="1">2.7.7.7</ecNumber>
    </recommendedName>
</protein>
<dbReference type="SUPFAM" id="SSF89550">
    <property type="entry name" value="PHP domain-like"/>
    <property type="match status" value="1"/>
</dbReference>
<dbReference type="NCBIfam" id="NF004226">
    <property type="entry name" value="PRK05673.1"/>
    <property type="match status" value="1"/>
</dbReference>
<dbReference type="Pfam" id="PF17657">
    <property type="entry name" value="DNA_pol3_finger"/>
    <property type="match status" value="1"/>
</dbReference>
<keyword evidence="3 8" id="KW-0548">Nucleotidyltransferase</keyword>
<reference evidence="8" key="1">
    <citation type="submission" date="2020-02" db="EMBL/GenBank/DDBJ databases">
        <authorList>
            <person name="Meier V. D."/>
        </authorList>
    </citation>
    <scope>NUCLEOTIDE SEQUENCE</scope>
    <source>
        <strain evidence="8">AVDCRST_MAG17</strain>
    </source>
</reference>
<dbReference type="InterPro" id="IPR003141">
    <property type="entry name" value="Pol/His_phosphatase_N"/>
</dbReference>
<dbReference type="Gene3D" id="1.10.10.1600">
    <property type="entry name" value="Bacterial DNA polymerase III alpha subunit, thumb domain"/>
    <property type="match status" value="1"/>
</dbReference>
<sequence>MSFVHLHCHSEYSLLDGANRIDDLIRRAQELEQPALAITDHGNMHAAWEFQEKAKKAGIRPILGMEAYVAPGDRKLKARPGPGQKPYYHLVLLAQNATGYRNLVKLSSLAYTEGFYVKPRVDRELLAKHAEGIVVSSACLAGEVAQHLMEGRYDQAKAAAAWYADVFRDRYYLEVQAHDSEGQRQLNEQIFRLSDDLGLPVVATNDAHFLKDSDHDAHDVLLCIGLGKDRADQDRMKYDRGLYFKSAPEMQERFAGRADVLENTLKVADDVGVEFSKKYHVPSFPLPPSVATENELLVQLSEAGARARYGDELSDEVRERLRYELDVITKTGYAGYFLIVYDFIKAARDRGIPVGPGRGSAAGSLVAYALGITNVCPLRFDLLFERFLNPERVSMPDIDVDFCFERRGEVIEYVRQKYGKEAVGQIVTFGTMKSRAAVKDVGRTLGFTPAETDALAKLIPNAPNHSLTVAQAVEEVPEVARLYKTDDRYSQLLDYAIALEGLSRHTGVHAAGVVIAPGPLDDYVPILTVSSKGAGAGSDEAVVVTQYDMNCLEKAGMLKMDFLGLTTLTVVTDAVKMVEERTGTRIDLDTLPFDDEETYRVLRAGRTAGVFQFESALATDVLRRMRCDRFDDLVASNALLRPGPLDAGMHNVYIRRKRGEEPVSYQLPELEPILQSTYGVITYQEQVMRIAQVLAGISLAEADVLRKAVGKKDAVLIQKELGKFIEKAVHRGYDRRTIEDIAGQIETFGRYGFNKSHSVAYSVVSYHTAYLKTHHRAEFMAALLTSQIGDTESVIKYINEARELGLEILPPDVNESGYKFTVISDAQVRFGLGAIRNVGLGAIDSILAARFEKPFTSIFDLCERVDLRLCNKRVFEALIAAGALDSLGGHRAQYLAVLDTAIQEAALKQDEIASGQGSLFGGEGPADKKAQQQLVLPNVAPMGDSERLTREKEILGFYISGHPLEPFRTECELFATHTVSDLGAWTPEPMALGVVVTAIKRQMSKRSGAEFARLTVEDFSGSSEVLVFPEAWSVLGDRLRTDVPILLKGGYSKRDQDAETPTFIVEKVTPFAELRTNGNVAVSLELEPNGGVLAAAMDDVRLVAEAHPGTAPLELRWRDPAGGPGARFRSRSLTIAASGPALTELRNLLGAERVKLVRGG</sequence>
<organism evidence="8">
    <name type="scientific">uncultured Solirubrobacterales bacterium</name>
    <dbReference type="NCBI Taxonomy" id="768556"/>
    <lineage>
        <taxon>Bacteria</taxon>
        <taxon>Bacillati</taxon>
        <taxon>Actinomycetota</taxon>
        <taxon>Thermoleophilia</taxon>
        <taxon>Solirubrobacterales</taxon>
        <taxon>environmental samples</taxon>
    </lineage>
</organism>
<accession>A0A6J4SS05</accession>
<gene>
    <name evidence="8" type="ORF">AVDCRST_MAG17-1544</name>
</gene>